<keyword evidence="7" id="KW-0325">Glycoprotein</keyword>
<feature type="domain" description="C-type lectin" evidence="12">
    <location>
        <begin position="166"/>
        <end position="286"/>
    </location>
</feature>
<dbReference type="Pfam" id="PF24973">
    <property type="entry name" value="EGF_LMN_ATRN"/>
    <property type="match status" value="1"/>
</dbReference>
<feature type="disulfide bond" evidence="9">
    <location>
        <begin position="455"/>
        <end position="464"/>
    </location>
</feature>
<dbReference type="InterPro" id="IPR016187">
    <property type="entry name" value="CTDL_fold"/>
</dbReference>
<evidence type="ECO:0000259" key="12">
    <source>
        <dbReference type="PROSITE" id="PS50041"/>
    </source>
</evidence>
<dbReference type="InterPro" id="IPR016186">
    <property type="entry name" value="C-type_lectin-like/link_sf"/>
</dbReference>
<dbReference type="OrthoDB" id="9998912at2759"/>
<comment type="subcellular location">
    <subcellularLocation>
        <location evidence="1">Membrane</location>
    </subcellularLocation>
</comment>
<feature type="signal peptide" evidence="10">
    <location>
        <begin position="1"/>
        <end position="18"/>
    </location>
</feature>
<comment type="caution">
    <text evidence="9">Lacks conserved residue(s) required for the propagation of feature annotation.</text>
</comment>
<feature type="disulfide bond" evidence="9">
    <location>
        <begin position="467"/>
        <end position="481"/>
    </location>
</feature>
<evidence type="ECO:0000259" key="11">
    <source>
        <dbReference type="PROSITE" id="PS50027"/>
    </source>
</evidence>
<dbReference type="PANTHER" id="PTHR46376">
    <property type="entry name" value="LEUCINE-ZIPPER-LIKE TRANSCRIPTIONAL REGULATOR 1"/>
    <property type="match status" value="1"/>
</dbReference>
<feature type="domain" description="Laminin EGF-like" evidence="11">
    <location>
        <begin position="438"/>
        <end position="482"/>
    </location>
</feature>
<reference evidence="14" key="1">
    <citation type="submission" date="2025-08" db="UniProtKB">
        <authorList>
            <consortium name="RefSeq"/>
        </authorList>
    </citation>
    <scope>IDENTIFICATION</scope>
</reference>
<dbReference type="RefSeq" id="XP_034061493.1">
    <property type="nucleotide sequence ID" value="XM_034205602.1"/>
</dbReference>
<evidence type="ECO:0000256" key="8">
    <source>
        <dbReference type="ARBA" id="ARBA00023292"/>
    </source>
</evidence>
<dbReference type="GO" id="GO:0016020">
    <property type="term" value="C:membrane"/>
    <property type="evidence" value="ECO:0007669"/>
    <property type="project" value="UniProtKB-SubCell"/>
</dbReference>
<dbReference type="InterPro" id="IPR051568">
    <property type="entry name" value="LZTR1/Attractin"/>
</dbReference>
<dbReference type="PROSITE" id="PS50041">
    <property type="entry name" value="C_TYPE_LECTIN_2"/>
    <property type="match status" value="1"/>
</dbReference>
<evidence type="ECO:0000256" key="4">
    <source>
        <dbReference type="ARBA" id="ARBA00022737"/>
    </source>
</evidence>
<feature type="non-terminal residue" evidence="14">
    <location>
        <position position="1"/>
    </location>
</feature>
<sequence length="482" mass="53149">SMYIFGGFSGVLLNDVLAFTPPSCLAFSTPASCASAGPGLRCEWVKESTCVIWEPKSPEIDFPAPFCPEKPESTDEQCFRFSDCASCTANTRNCQWCEDRKCLSAASNCTVSVKDSSSCKRREEQECFRLLNCRSCSLNTNCQWEQQQQECQALPGQLCGEGWHHVGEVCLRINSSSESYDNAQHYCKNLGGNIASLLTDKQVHFVLDELQKYQLQDKTLSPWVGLRKINVSYWGWEDSSPFTNTSLRWLPGEPSDSGFCAYLEREAGPGLRANPCTAATDGLICEKPAGSPQTQTSRTCRTSCFLRSSCSNCTSQAMECMWCSSTQRCVDSTAYTVSFPYGQCLEWKTQDCAAQNCSGVRTCAECLERTECGWCGDPSNTGRGVCMEGSYRGPLKPAVPRAGPRDRERLRDRDMVLDQSLCSSDRGFNWAFIQCPACQCNGHSRCVNGSVCERCGNLTAGLHCQSCMPGYYGDPTNGGRCN</sequence>
<dbReference type="InterPro" id="IPR001304">
    <property type="entry name" value="C-type_lectin-like"/>
</dbReference>
<dbReference type="Gene3D" id="2.10.25.10">
    <property type="entry name" value="Laminin"/>
    <property type="match status" value="1"/>
</dbReference>
<dbReference type="SUPFAM" id="SSF56436">
    <property type="entry name" value="C-type lectin-like"/>
    <property type="match status" value="1"/>
</dbReference>
<keyword evidence="8 9" id="KW-0424">Laminin EGF-like domain</keyword>
<dbReference type="PROSITE" id="PS50027">
    <property type="entry name" value="EGF_LAM_2"/>
    <property type="match status" value="1"/>
</dbReference>
<dbReference type="AlphaFoldDB" id="A0A6P8TCD0"/>
<dbReference type="Pfam" id="PF01437">
    <property type="entry name" value="PSI"/>
    <property type="match status" value="1"/>
</dbReference>
<evidence type="ECO:0000313" key="14">
    <source>
        <dbReference type="RefSeq" id="XP_034061493.1"/>
    </source>
</evidence>
<keyword evidence="3 10" id="KW-0732">Signal</keyword>
<dbReference type="PROSITE" id="PS01248">
    <property type="entry name" value="EGF_LAM_1"/>
    <property type="match status" value="1"/>
</dbReference>
<accession>A0A6P8TCD0</accession>
<evidence type="ECO:0000256" key="6">
    <source>
        <dbReference type="ARBA" id="ARBA00023157"/>
    </source>
</evidence>
<evidence type="ECO:0000256" key="7">
    <source>
        <dbReference type="ARBA" id="ARBA00023180"/>
    </source>
</evidence>
<dbReference type="Gene3D" id="3.10.100.10">
    <property type="entry name" value="Mannose-Binding Protein A, subunit A"/>
    <property type="match status" value="1"/>
</dbReference>
<protein>
    <submittedName>
        <fullName evidence="14">Attractin-like protein 1</fullName>
    </submittedName>
</protein>
<evidence type="ECO:0000256" key="9">
    <source>
        <dbReference type="PROSITE-ProRule" id="PRU00460"/>
    </source>
</evidence>
<dbReference type="KEGG" id="gacu:117539421"/>
<feature type="chain" id="PRO_5027694735" evidence="10">
    <location>
        <begin position="19"/>
        <end position="482"/>
    </location>
</feature>
<gene>
    <name evidence="14" type="primary">LOC117539421</name>
</gene>
<evidence type="ECO:0000256" key="3">
    <source>
        <dbReference type="ARBA" id="ARBA00022729"/>
    </source>
</evidence>
<keyword evidence="6 9" id="KW-1015">Disulfide bond</keyword>
<keyword evidence="5" id="KW-0472">Membrane</keyword>
<dbReference type="SMART" id="SM00423">
    <property type="entry name" value="PSI"/>
    <property type="match status" value="5"/>
</dbReference>
<organism evidence="13 14">
    <name type="scientific">Gymnodraco acuticeps</name>
    <name type="common">Antarctic dragonfish</name>
    <dbReference type="NCBI Taxonomy" id="8218"/>
    <lineage>
        <taxon>Eukaryota</taxon>
        <taxon>Metazoa</taxon>
        <taxon>Chordata</taxon>
        <taxon>Craniata</taxon>
        <taxon>Vertebrata</taxon>
        <taxon>Euteleostomi</taxon>
        <taxon>Actinopterygii</taxon>
        <taxon>Neopterygii</taxon>
        <taxon>Teleostei</taxon>
        <taxon>Neoteleostei</taxon>
        <taxon>Acanthomorphata</taxon>
        <taxon>Eupercaria</taxon>
        <taxon>Perciformes</taxon>
        <taxon>Notothenioidei</taxon>
        <taxon>Bathydraconidae</taxon>
        <taxon>Gymnodraco</taxon>
    </lineage>
</organism>
<dbReference type="PANTHER" id="PTHR46376:SF2">
    <property type="entry name" value="DISTRACTED, ISOFORM B"/>
    <property type="match status" value="1"/>
</dbReference>
<dbReference type="SMART" id="SM00034">
    <property type="entry name" value="CLECT"/>
    <property type="match status" value="1"/>
</dbReference>
<dbReference type="GeneID" id="117539421"/>
<evidence type="ECO:0000256" key="5">
    <source>
        <dbReference type="ARBA" id="ARBA00023136"/>
    </source>
</evidence>
<dbReference type="SUPFAM" id="SSF57196">
    <property type="entry name" value="EGF/Laminin"/>
    <property type="match status" value="1"/>
</dbReference>
<dbReference type="Proteomes" id="UP000515161">
    <property type="component" value="Unplaced"/>
</dbReference>
<dbReference type="InterPro" id="IPR002049">
    <property type="entry name" value="LE_dom"/>
</dbReference>
<dbReference type="InterPro" id="IPR002165">
    <property type="entry name" value="Plexin_repeat"/>
</dbReference>
<keyword evidence="2" id="KW-0880">Kelch repeat</keyword>
<evidence type="ECO:0000256" key="1">
    <source>
        <dbReference type="ARBA" id="ARBA00004370"/>
    </source>
</evidence>
<evidence type="ECO:0000256" key="2">
    <source>
        <dbReference type="ARBA" id="ARBA00022441"/>
    </source>
</evidence>
<dbReference type="GO" id="GO:0005794">
    <property type="term" value="C:Golgi apparatus"/>
    <property type="evidence" value="ECO:0007669"/>
    <property type="project" value="TreeGrafter"/>
</dbReference>
<dbReference type="InParanoid" id="A0A6P8TCD0"/>
<evidence type="ECO:0000313" key="13">
    <source>
        <dbReference type="Proteomes" id="UP000515161"/>
    </source>
</evidence>
<keyword evidence="13" id="KW-1185">Reference proteome</keyword>
<feature type="non-terminal residue" evidence="14">
    <location>
        <position position="482"/>
    </location>
</feature>
<dbReference type="CDD" id="cd00055">
    <property type="entry name" value="EGF_Lam"/>
    <property type="match status" value="1"/>
</dbReference>
<dbReference type="InterPro" id="IPR016201">
    <property type="entry name" value="PSI"/>
</dbReference>
<evidence type="ECO:0000256" key="10">
    <source>
        <dbReference type="SAM" id="SignalP"/>
    </source>
</evidence>
<dbReference type="InterPro" id="IPR056863">
    <property type="entry name" value="LMN_ATRN_NET-like_EGF"/>
</dbReference>
<proteinExistence type="predicted"/>
<dbReference type="FunFam" id="2.10.25.10:FF:000079">
    <property type="entry name" value="Attractin like 1"/>
    <property type="match status" value="1"/>
</dbReference>
<name>A0A6P8TCD0_GYMAC</name>
<keyword evidence="4" id="KW-0677">Repeat</keyword>